<organism evidence="3">
    <name type="scientific">marine sediment metagenome</name>
    <dbReference type="NCBI Taxonomy" id="412755"/>
    <lineage>
        <taxon>unclassified sequences</taxon>
        <taxon>metagenomes</taxon>
        <taxon>ecological metagenomes</taxon>
    </lineage>
</organism>
<dbReference type="PANTHER" id="PTHR48051">
    <property type="match status" value="1"/>
</dbReference>
<dbReference type="PANTHER" id="PTHR48051:SF54">
    <property type="entry name" value="LEUCINE-RICH REPEAT-CONTAINING PROTEIN"/>
    <property type="match status" value="1"/>
</dbReference>
<dbReference type="PROSITE" id="PS51450">
    <property type="entry name" value="LRR"/>
    <property type="match status" value="3"/>
</dbReference>
<dbReference type="InterPro" id="IPR003591">
    <property type="entry name" value="Leu-rich_rpt_typical-subtyp"/>
</dbReference>
<evidence type="ECO:0000256" key="1">
    <source>
        <dbReference type="ARBA" id="ARBA00022614"/>
    </source>
</evidence>
<proteinExistence type="predicted"/>
<dbReference type="Gene3D" id="3.80.10.10">
    <property type="entry name" value="Ribonuclease Inhibitor"/>
    <property type="match status" value="2"/>
</dbReference>
<comment type="caution">
    <text evidence="3">The sequence shown here is derived from an EMBL/GenBank/DDBJ whole genome shotgun (WGS) entry which is preliminary data.</text>
</comment>
<dbReference type="Pfam" id="PF13855">
    <property type="entry name" value="LRR_8"/>
    <property type="match status" value="3"/>
</dbReference>
<dbReference type="SMART" id="SM00364">
    <property type="entry name" value="LRR_BAC"/>
    <property type="match status" value="8"/>
</dbReference>
<evidence type="ECO:0000313" key="3">
    <source>
        <dbReference type="EMBL" id="KKM92902.1"/>
    </source>
</evidence>
<name>A0A0F9PHX8_9ZZZZ</name>
<dbReference type="GO" id="GO:0005737">
    <property type="term" value="C:cytoplasm"/>
    <property type="evidence" value="ECO:0007669"/>
    <property type="project" value="TreeGrafter"/>
</dbReference>
<sequence length="439" mass="50754">MDKREFTINKSLTMKLEGGKTYIYVAGERFIQCRFLMINLPLEEIEKFDEIKSIDEAAEIINPSMREPPEPEKIRRHEIPTYKILPEEEFWGLCSNLQAWFEHGYNTRLLHSNLSFPLLKRLVDVGDTQAKRIFKEEIVERYNTGVDSVRKYLRSMNFLSYLSLEELLSIIEDEDEREAMLLLIKTLIRTDNLDIDIKQGKVIKVRLQAQELMRVPELVQKLIFLEHLILSYNSIEALPEWIGELKNLRVLEVTNNCLKTLPDSIGDLKLLEQLKARGNKIESLPESFGDLESIKVIELYQNKIEKLPETFGNLPNLKLLNLRENNLIVLPETVGGLTNLDKLILSRNQLKDIPATIKDLDSLRELYLGSNNITNLPPSIGNLKNLESLSISNNPISNLPKSLHFSKKLRELYIGNTLLDKGLMIKEEFVSKVLEIHFF</sequence>
<gene>
    <name evidence="3" type="ORF">LCGC14_1213840</name>
</gene>
<dbReference type="InterPro" id="IPR032675">
    <property type="entry name" value="LRR_dom_sf"/>
</dbReference>
<dbReference type="AlphaFoldDB" id="A0A0F9PHX8"/>
<dbReference type="SMART" id="SM00365">
    <property type="entry name" value="LRR_SD22"/>
    <property type="match status" value="3"/>
</dbReference>
<accession>A0A0F9PHX8</accession>
<dbReference type="InterPro" id="IPR050216">
    <property type="entry name" value="LRR_domain-containing"/>
</dbReference>
<dbReference type="EMBL" id="LAZR01006337">
    <property type="protein sequence ID" value="KKM92902.1"/>
    <property type="molecule type" value="Genomic_DNA"/>
</dbReference>
<dbReference type="SUPFAM" id="SSF52058">
    <property type="entry name" value="L domain-like"/>
    <property type="match status" value="1"/>
</dbReference>
<dbReference type="InterPro" id="IPR001611">
    <property type="entry name" value="Leu-rich_rpt"/>
</dbReference>
<evidence type="ECO:0008006" key="4">
    <source>
        <dbReference type="Google" id="ProtNLM"/>
    </source>
</evidence>
<dbReference type="SMART" id="SM00369">
    <property type="entry name" value="LRR_TYP"/>
    <property type="match status" value="8"/>
</dbReference>
<evidence type="ECO:0000256" key="2">
    <source>
        <dbReference type="ARBA" id="ARBA00022737"/>
    </source>
</evidence>
<keyword evidence="2" id="KW-0677">Repeat</keyword>
<reference evidence="3" key="1">
    <citation type="journal article" date="2015" name="Nature">
        <title>Complex archaea that bridge the gap between prokaryotes and eukaryotes.</title>
        <authorList>
            <person name="Spang A."/>
            <person name="Saw J.H."/>
            <person name="Jorgensen S.L."/>
            <person name="Zaremba-Niedzwiedzka K."/>
            <person name="Martijn J."/>
            <person name="Lind A.E."/>
            <person name="van Eijk R."/>
            <person name="Schleper C."/>
            <person name="Guy L."/>
            <person name="Ettema T.J."/>
        </authorList>
    </citation>
    <scope>NUCLEOTIDE SEQUENCE</scope>
</reference>
<protein>
    <recommendedName>
        <fullName evidence="4">Leucine-rich repeat domain-containing protein</fullName>
    </recommendedName>
</protein>
<keyword evidence="1" id="KW-0433">Leucine-rich repeat</keyword>